<feature type="region of interest" description="Disordered" evidence="1">
    <location>
        <begin position="1"/>
        <end position="21"/>
    </location>
</feature>
<sequence>MPIHSCSVAVKDTDGPSSDSVMDGCAQLSHLDGTEVPNPAFEAQGDVQALPLLAAAVEEADQLSSVAVLDGGAELSHLDKEERPDPTG</sequence>
<name>A0ABQ9HZN6_9NEOP</name>
<keyword evidence="3" id="KW-1185">Reference proteome</keyword>
<protein>
    <submittedName>
        <fullName evidence="2">Uncharacterized protein</fullName>
    </submittedName>
</protein>
<comment type="caution">
    <text evidence="2">The sequence shown here is derived from an EMBL/GenBank/DDBJ whole genome shotgun (WGS) entry which is preliminary data.</text>
</comment>
<dbReference type="EMBL" id="JARBHB010000003">
    <property type="protein sequence ID" value="KAJ8889858.1"/>
    <property type="molecule type" value="Genomic_DNA"/>
</dbReference>
<proteinExistence type="predicted"/>
<evidence type="ECO:0000313" key="2">
    <source>
        <dbReference type="EMBL" id="KAJ8889858.1"/>
    </source>
</evidence>
<accession>A0ABQ9HZN6</accession>
<organism evidence="2 3">
    <name type="scientific">Dryococelus australis</name>
    <dbReference type="NCBI Taxonomy" id="614101"/>
    <lineage>
        <taxon>Eukaryota</taxon>
        <taxon>Metazoa</taxon>
        <taxon>Ecdysozoa</taxon>
        <taxon>Arthropoda</taxon>
        <taxon>Hexapoda</taxon>
        <taxon>Insecta</taxon>
        <taxon>Pterygota</taxon>
        <taxon>Neoptera</taxon>
        <taxon>Polyneoptera</taxon>
        <taxon>Phasmatodea</taxon>
        <taxon>Verophasmatodea</taxon>
        <taxon>Anareolatae</taxon>
        <taxon>Phasmatidae</taxon>
        <taxon>Eurycanthinae</taxon>
        <taxon>Dryococelus</taxon>
    </lineage>
</organism>
<dbReference type="Proteomes" id="UP001159363">
    <property type="component" value="Chromosome 3"/>
</dbReference>
<evidence type="ECO:0000313" key="3">
    <source>
        <dbReference type="Proteomes" id="UP001159363"/>
    </source>
</evidence>
<gene>
    <name evidence="2" type="ORF">PR048_009363</name>
</gene>
<evidence type="ECO:0000256" key="1">
    <source>
        <dbReference type="SAM" id="MobiDB-lite"/>
    </source>
</evidence>
<reference evidence="2 3" key="1">
    <citation type="submission" date="2023-02" db="EMBL/GenBank/DDBJ databases">
        <title>LHISI_Scaffold_Assembly.</title>
        <authorList>
            <person name="Stuart O.P."/>
            <person name="Cleave R."/>
            <person name="Magrath M.J.L."/>
            <person name="Mikheyev A.S."/>
        </authorList>
    </citation>
    <scope>NUCLEOTIDE SEQUENCE [LARGE SCALE GENOMIC DNA]</scope>
    <source>
        <strain evidence="2">Daus_M_001</strain>
        <tissue evidence="2">Leg muscle</tissue>
    </source>
</reference>